<evidence type="ECO:0000313" key="2">
    <source>
        <dbReference type="Proteomes" id="UP000026900"/>
    </source>
</evidence>
<dbReference type="EMBL" id="KJ489399">
    <property type="protein sequence ID" value="AHZ10269.1"/>
    <property type="molecule type" value="Genomic_DNA"/>
</dbReference>
<reference evidence="2" key="1">
    <citation type="submission" date="2014-09" db="EMBL/GenBank/DDBJ databases">
        <authorList>
            <person name="Sauder A.B."/>
            <person name="McKenzie Q.R."/>
            <person name="Temple L.M."/>
            <person name="Alexis B.K."/>
            <person name="Al-Atrache Z."/>
            <person name="Lewis L.O."/>
            <person name="Loesser-Casey K.E."/>
            <person name="Mitchell K.J."/>
        </authorList>
    </citation>
    <scope>NUCLEOTIDE SEQUENCE [LARGE SCALE GENOMIC DNA]</scope>
</reference>
<organism evidence="1 2">
    <name type="scientific">Bacillus phage Hakuna</name>
    <dbReference type="NCBI Taxonomy" id="1486659"/>
    <lineage>
        <taxon>Viruses</taxon>
        <taxon>Duplodnaviria</taxon>
        <taxon>Heunggongvirae</taxon>
        <taxon>Uroviricota</taxon>
        <taxon>Caudoviricetes</taxon>
        <taxon>Herelleviridae</taxon>
        <taxon>Bastillevirinae</taxon>
        <taxon>Wphvirus</taxon>
        <taxon>Wphvirus hakuna</taxon>
    </lineage>
</organism>
<dbReference type="GeneID" id="19526251"/>
<proteinExistence type="predicted"/>
<accession>A0A024B0X5</accession>
<keyword evidence="2" id="KW-1185">Reference proteome</keyword>
<name>A0A024B0X5_9CAUD</name>
<dbReference type="Proteomes" id="UP000026900">
    <property type="component" value="Segment"/>
</dbReference>
<protein>
    <submittedName>
        <fullName evidence="1">Uncharacterized protein</fullName>
    </submittedName>
</protein>
<sequence length="100" mass="11705">MEMLRVITETDRQEALVEKEQEEYILSSSRGGIGVIVLNKGEIVKHDWKELDSFVKFAEAYVGDDEIDEMVDYDFSFVEVKFVYSYENYEKFLTDRGVTV</sequence>
<dbReference type="RefSeq" id="YP_009036700.1">
    <property type="nucleotide sequence ID" value="NC_024213.1"/>
</dbReference>
<dbReference type="KEGG" id="vg:19526251"/>
<evidence type="ECO:0000313" key="1">
    <source>
        <dbReference type="EMBL" id="AHZ10269.1"/>
    </source>
</evidence>